<sequence length="280" mass="31546">MPASHWVLAGILTFVVPLWLADGAWAKLGQSDNERQQQSKVEQRHRPWQRRGATASPVRGVGALPECAAQQVCSALYVRVNRTQPLCACPAAFAEPCSESAELDEHTIKLVSNDRQGTFNLIKVCEPVLSVRRCQEPRDWQLLALQSTRTGRAHYLLVCRCPTGSRLLGPVRHTTPPYANIPGIRVYGMLCAQGPATSSLPPRDSRNFQKEDAESIVIVKRRKEQYKRRKRLLSYAQKLRQQTATLFENHGVPSLAGYYPEAPWPRILEMIKKSGLHYKL</sequence>
<accession>A0A9D4SZ19</accession>
<keyword evidence="2" id="KW-0732">Signal</keyword>
<comment type="caution">
    <text evidence="3">The sequence shown here is derived from an EMBL/GenBank/DDBJ whole genome shotgun (WGS) entry which is preliminary data.</text>
</comment>
<dbReference type="Proteomes" id="UP000821837">
    <property type="component" value="Chromosome 3"/>
</dbReference>
<evidence type="ECO:0008006" key="5">
    <source>
        <dbReference type="Google" id="ProtNLM"/>
    </source>
</evidence>
<reference evidence="3" key="2">
    <citation type="submission" date="2021-09" db="EMBL/GenBank/DDBJ databases">
        <authorList>
            <person name="Jia N."/>
            <person name="Wang J."/>
            <person name="Shi W."/>
            <person name="Du L."/>
            <person name="Sun Y."/>
            <person name="Zhan W."/>
            <person name="Jiang J."/>
            <person name="Wang Q."/>
            <person name="Zhang B."/>
            <person name="Ji P."/>
            <person name="Sakyi L.B."/>
            <person name="Cui X."/>
            <person name="Yuan T."/>
            <person name="Jiang B."/>
            <person name="Yang W."/>
            <person name="Lam T.T.-Y."/>
            <person name="Chang Q."/>
            <person name="Ding S."/>
            <person name="Wang X."/>
            <person name="Zhu J."/>
            <person name="Ruan X."/>
            <person name="Zhao L."/>
            <person name="Wei J."/>
            <person name="Que T."/>
            <person name="Du C."/>
            <person name="Cheng J."/>
            <person name="Dai P."/>
            <person name="Han X."/>
            <person name="Huang E."/>
            <person name="Gao Y."/>
            <person name="Liu J."/>
            <person name="Shao H."/>
            <person name="Ye R."/>
            <person name="Li L."/>
            <person name="Wei W."/>
            <person name="Wang X."/>
            <person name="Wang C."/>
            <person name="Huo Q."/>
            <person name="Li W."/>
            <person name="Guo W."/>
            <person name="Chen H."/>
            <person name="Chen S."/>
            <person name="Zhou L."/>
            <person name="Zhou L."/>
            <person name="Ni X."/>
            <person name="Tian J."/>
            <person name="Zhou Y."/>
            <person name="Sheng Y."/>
            <person name="Liu T."/>
            <person name="Pan Y."/>
            <person name="Xia L."/>
            <person name="Li J."/>
            <person name="Zhao F."/>
            <person name="Cao W."/>
        </authorList>
    </citation>
    <scope>NUCLEOTIDE SEQUENCE</scope>
    <source>
        <strain evidence="3">Rsan-2018</strain>
        <tissue evidence="3">Larvae</tissue>
    </source>
</reference>
<evidence type="ECO:0000256" key="2">
    <source>
        <dbReference type="SAM" id="SignalP"/>
    </source>
</evidence>
<reference evidence="3" key="1">
    <citation type="journal article" date="2020" name="Cell">
        <title>Large-Scale Comparative Analyses of Tick Genomes Elucidate Their Genetic Diversity and Vector Capacities.</title>
        <authorList>
            <consortium name="Tick Genome and Microbiome Consortium (TIGMIC)"/>
            <person name="Jia N."/>
            <person name="Wang J."/>
            <person name="Shi W."/>
            <person name="Du L."/>
            <person name="Sun Y."/>
            <person name="Zhan W."/>
            <person name="Jiang J.F."/>
            <person name="Wang Q."/>
            <person name="Zhang B."/>
            <person name="Ji P."/>
            <person name="Bell-Sakyi L."/>
            <person name="Cui X.M."/>
            <person name="Yuan T.T."/>
            <person name="Jiang B.G."/>
            <person name="Yang W.F."/>
            <person name="Lam T.T."/>
            <person name="Chang Q.C."/>
            <person name="Ding S.J."/>
            <person name="Wang X.J."/>
            <person name="Zhu J.G."/>
            <person name="Ruan X.D."/>
            <person name="Zhao L."/>
            <person name="Wei J.T."/>
            <person name="Ye R.Z."/>
            <person name="Que T.C."/>
            <person name="Du C.H."/>
            <person name="Zhou Y.H."/>
            <person name="Cheng J.X."/>
            <person name="Dai P.F."/>
            <person name="Guo W.B."/>
            <person name="Han X.H."/>
            <person name="Huang E.J."/>
            <person name="Li L.F."/>
            <person name="Wei W."/>
            <person name="Gao Y.C."/>
            <person name="Liu J.Z."/>
            <person name="Shao H.Z."/>
            <person name="Wang X."/>
            <person name="Wang C.C."/>
            <person name="Yang T.C."/>
            <person name="Huo Q.B."/>
            <person name="Li W."/>
            <person name="Chen H.Y."/>
            <person name="Chen S.E."/>
            <person name="Zhou L.G."/>
            <person name="Ni X.B."/>
            <person name="Tian J.H."/>
            <person name="Sheng Y."/>
            <person name="Liu T."/>
            <person name="Pan Y.S."/>
            <person name="Xia L.Y."/>
            <person name="Li J."/>
            <person name="Zhao F."/>
            <person name="Cao W.C."/>
        </authorList>
    </citation>
    <scope>NUCLEOTIDE SEQUENCE</scope>
    <source>
        <strain evidence="3">Rsan-2018</strain>
    </source>
</reference>
<evidence type="ECO:0000313" key="3">
    <source>
        <dbReference type="EMBL" id="KAH7962325.1"/>
    </source>
</evidence>
<keyword evidence="4" id="KW-1185">Reference proteome</keyword>
<evidence type="ECO:0000256" key="1">
    <source>
        <dbReference type="SAM" id="MobiDB-lite"/>
    </source>
</evidence>
<evidence type="ECO:0000313" key="4">
    <source>
        <dbReference type="Proteomes" id="UP000821837"/>
    </source>
</evidence>
<dbReference type="VEuPathDB" id="VectorBase:RSAN_027402"/>
<feature type="chain" id="PRO_5039286581" description="Secreted protein" evidence="2">
    <location>
        <begin position="27"/>
        <end position="280"/>
    </location>
</feature>
<protein>
    <recommendedName>
        <fullName evidence="5">Secreted protein</fullName>
    </recommendedName>
</protein>
<organism evidence="3 4">
    <name type="scientific">Rhipicephalus sanguineus</name>
    <name type="common">Brown dog tick</name>
    <name type="synonym">Ixodes sanguineus</name>
    <dbReference type="NCBI Taxonomy" id="34632"/>
    <lineage>
        <taxon>Eukaryota</taxon>
        <taxon>Metazoa</taxon>
        <taxon>Ecdysozoa</taxon>
        <taxon>Arthropoda</taxon>
        <taxon>Chelicerata</taxon>
        <taxon>Arachnida</taxon>
        <taxon>Acari</taxon>
        <taxon>Parasitiformes</taxon>
        <taxon>Ixodida</taxon>
        <taxon>Ixodoidea</taxon>
        <taxon>Ixodidae</taxon>
        <taxon>Rhipicephalinae</taxon>
        <taxon>Rhipicephalus</taxon>
        <taxon>Rhipicephalus</taxon>
    </lineage>
</organism>
<feature type="signal peptide" evidence="2">
    <location>
        <begin position="1"/>
        <end position="26"/>
    </location>
</feature>
<dbReference type="AlphaFoldDB" id="A0A9D4SZ19"/>
<dbReference type="EMBL" id="JABSTV010001249">
    <property type="protein sequence ID" value="KAH7962325.1"/>
    <property type="molecule type" value="Genomic_DNA"/>
</dbReference>
<dbReference type="Gene3D" id="2.20.20.160">
    <property type="match status" value="1"/>
</dbReference>
<gene>
    <name evidence="3" type="ORF">HPB52_015478</name>
</gene>
<feature type="compositionally biased region" description="Basic and acidic residues" evidence="1">
    <location>
        <begin position="32"/>
        <end position="45"/>
    </location>
</feature>
<feature type="region of interest" description="Disordered" evidence="1">
    <location>
        <begin position="31"/>
        <end position="56"/>
    </location>
</feature>
<name>A0A9D4SZ19_RHISA</name>
<proteinExistence type="predicted"/>